<dbReference type="AlphaFoldDB" id="A0A497Y3U2"/>
<evidence type="ECO:0000256" key="1">
    <source>
        <dbReference type="SAM" id="Phobius"/>
    </source>
</evidence>
<dbReference type="Proteomes" id="UP000273898">
    <property type="component" value="Unassembled WGS sequence"/>
</dbReference>
<proteinExistence type="predicted"/>
<protein>
    <submittedName>
        <fullName evidence="2">Uncharacterized protein</fullName>
    </submittedName>
</protein>
<keyword evidence="1" id="KW-0472">Membrane</keyword>
<keyword evidence="1" id="KW-1133">Transmembrane helix</keyword>
<organism evidence="2 3">
    <name type="scientific">Pedobacter alluvionis</name>
    <dbReference type="NCBI Taxonomy" id="475253"/>
    <lineage>
        <taxon>Bacteria</taxon>
        <taxon>Pseudomonadati</taxon>
        <taxon>Bacteroidota</taxon>
        <taxon>Sphingobacteriia</taxon>
        <taxon>Sphingobacteriales</taxon>
        <taxon>Sphingobacteriaceae</taxon>
        <taxon>Pedobacter</taxon>
    </lineage>
</organism>
<keyword evidence="1" id="KW-0812">Transmembrane</keyword>
<name>A0A497Y3U2_9SPHI</name>
<reference evidence="2 3" key="1">
    <citation type="submission" date="2018-10" db="EMBL/GenBank/DDBJ databases">
        <title>Genomic Encyclopedia of Archaeal and Bacterial Type Strains, Phase II (KMG-II): from individual species to whole genera.</title>
        <authorList>
            <person name="Goeker M."/>
        </authorList>
    </citation>
    <scope>NUCLEOTIDE SEQUENCE [LARGE SCALE GENOMIC DNA]</scope>
    <source>
        <strain evidence="2 3">DSM 19624</strain>
    </source>
</reference>
<evidence type="ECO:0000313" key="3">
    <source>
        <dbReference type="Proteomes" id="UP000273898"/>
    </source>
</evidence>
<accession>A0A497Y3U2</accession>
<gene>
    <name evidence="2" type="ORF">BCL90_2632</name>
</gene>
<comment type="caution">
    <text evidence="2">The sequence shown here is derived from an EMBL/GenBank/DDBJ whole genome shotgun (WGS) entry which is preliminary data.</text>
</comment>
<evidence type="ECO:0000313" key="2">
    <source>
        <dbReference type="EMBL" id="RLJ77541.1"/>
    </source>
</evidence>
<sequence>MHFLNEKFAIRFFFSFYCERIASAGAIFLLYTLVNYRNKILSNDLIAY</sequence>
<feature type="transmembrane region" description="Helical" evidence="1">
    <location>
        <begin position="12"/>
        <end position="34"/>
    </location>
</feature>
<dbReference type="EMBL" id="RCCK01000011">
    <property type="protein sequence ID" value="RLJ77541.1"/>
    <property type="molecule type" value="Genomic_DNA"/>
</dbReference>